<keyword evidence="1" id="KW-0732">Signal</keyword>
<gene>
    <name evidence="4" type="ORF">JFL43_20820</name>
</gene>
<dbReference type="InterPro" id="IPR013783">
    <property type="entry name" value="Ig-like_fold"/>
</dbReference>
<feature type="domain" description="Glycosyl hydrolase family 98 putative carbohydrate-binding module" evidence="2">
    <location>
        <begin position="81"/>
        <end position="162"/>
    </location>
</feature>
<evidence type="ECO:0000313" key="4">
    <source>
        <dbReference type="EMBL" id="MBK3497224.1"/>
    </source>
</evidence>
<reference evidence="4 5" key="1">
    <citation type="submission" date="2020-12" db="EMBL/GenBank/DDBJ databases">
        <title>YIM B01967 draft genome.</title>
        <authorList>
            <person name="Yan X."/>
        </authorList>
    </citation>
    <scope>NUCLEOTIDE SEQUENCE [LARGE SCALE GENOMIC DNA]</scope>
    <source>
        <strain evidence="4 5">YIM B01967</strain>
    </source>
</reference>
<accession>A0ABS1HCU1</accession>
<feature type="domain" description="Glycosyl hydrolase family 98 putative carbohydrate-binding module" evidence="2">
    <location>
        <begin position="245"/>
        <end position="323"/>
    </location>
</feature>
<dbReference type="Proteomes" id="UP000618943">
    <property type="component" value="Unassembled WGS sequence"/>
</dbReference>
<proteinExistence type="predicted"/>
<evidence type="ECO:0000259" key="3">
    <source>
        <dbReference type="Pfam" id="PF17936"/>
    </source>
</evidence>
<dbReference type="Gene3D" id="2.60.40.10">
    <property type="entry name" value="Immunoglobulins"/>
    <property type="match status" value="1"/>
</dbReference>
<keyword evidence="5" id="KW-1185">Reference proteome</keyword>
<protein>
    <submittedName>
        <fullName evidence="4">NPCBM/NEW2 domain-containing protein</fullName>
    </submittedName>
</protein>
<dbReference type="RefSeq" id="WP_200750529.1">
    <property type="nucleotide sequence ID" value="NZ_JAEOAH010000055.1"/>
</dbReference>
<comment type="caution">
    <text evidence="4">The sequence shown here is derived from an EMBL/GenBank/DDBJ whole genome shotgun (WGS) entry which is preliminary data.</text>
</comment>
<organism evidence="4 5">
    <name type="scientific">Viridibacillus soli</name>
    <dbReference type="NCBI Taxonomy" id="2798301"/>
    <lineage>
        <taxon>Bacteria</taxon>
        <taxon>Bacillati</taxon>
        <taxon>Bacillota</taxon>
        <taxon>Bacilli</taxon>
        <taxon>Bacillales</taxon>
        <taxon>Caryophanaceae</taxon>
        <taxon>Viridibacillus</taxon>
    </lineage>
</organism>
<feature type="domain" description="Bacterial Ig" evidence="3">
    <location>
        <begin position="497"/>
        <end position="568"/>
    </location>
</feature>
<dbReference type="Pfam" id="PF17936">
    <property type="entry name" value="Big_6"/>
    <property type="match status" value="1"/>
</dbReference>
<evidence type="ECO:0000256" key="1">
    <source>
        <dbReference type="SAM" id="SignalP"/>
    </source>
</evidence>
<feature type="domain" description="Glycosyl hydrolase family 98 putative carbohydrate-binding module" evidence="2">
    <location>
        <begin position="380"/>
        <end position="487"/>
    </location>
</feature>
<evidence type="ECO:0000259" key="2">
    <source>
        <dbReference type="Pfam" id="PF08305"/>
    </source>
</evidence>
<feature type="chain" id="PRO_5046936819" evidence="1">
    <location>
        <begin position="26"/>
        <end position="631"/>
    </location>
</feature>
<dbReference type="Gene3D" id="2.60.120.1060">
    <property type="entry name" value="NPCBM/NEW2 domain"/>
    <property type="match status" value="3"/>
</dbReference>
<dbReference type="InterPro" id="IPR013222">
    <property type="entry name" value="Glyco_hyd_98_carb-bd"/>
</dbReference>
<dbReference type="InterPro" id="IPR038637">
    <property type="entry name" value="NPCBM_sf"/>
</dbReference>
<dbReference type="EMBL" id="JAEOAH010000055">
    <property type="protein sequence ID" value="MBK3497224.1"/>
    <property type="molecule type" value="Genomic_DNA"/>
</dbReference>
<feature type="signal peptide" evidence="1">
    <location>
        <begin position="1"/>
        <end position="25"/>
    </location>
</feature>
<dbReference type="InterPro" id="IPR041498">
    <property type="entry name" value="Big_6"/>
</dbReference>
<evidence type="ECO:0000313" key="5">
    <source>
        <dbReference type="Proteomes" id="UP000618943"/>
    </source>
</evidence>
<dbReference type="SUPFAM" id="SSF49785">
    <property type="entry name" value="Galactose-binding domain-like"/>
    <property type="match status" value="3"/>
</dbReference>
<name>A0ABS1HCU1_9BACL</name>
<dbReference type="Pfam" id="PF08305">
    <property type="entry name" value="NPCBM"/>
    <property type="match status" value="3"/>
</dbReference>
<dbReference type="InterPro" id="IPR008979">
    <property type="entry name" value="Galactose-bd-like_sf"/>
</dbReference>
<sequence length="631" mass="69789">MKKITIALLFLISVLTILQVPSASAASSSVNLTSKFISDWPNEHDIDVDRWNNKTLFTDTNGSSYTYGVGFDPYYDSYRLSSLYVSYDIADYKKTTFEATVSLQKGWNKGDNGQTTIEVYADGTRLYKKVFVNSTPAEKLKLAVPAGTKNIKIYSAIQDGAAGFQKVFVGNPKLTDTLPQKAASDVISLYQDLSPTEVNNEYDFADGGWEGKKPFQLTDGTNSSDAYGFKPYFPYDNKRLYARFYVGDYNYSTLEATVSLDKSTAKGALGQSEFVIYADNVKLYTKTFKNNTPQQNIKIALPKGTKNLTFYTVINKGNQGSHALILDNARLTKVLKAIPADSTISVVDLGTSSVSDDYDVYHNEWDNLAYQLSDGTLVPKGIGLEGSGSYSNKSSIWSKYYIADYAYPTLETKVSLDARWKSGNRGTTNVFIWADGKVIYQTKMSNTTKTKNVILSIPKGTKYLKFGSKNTNGSKGHSVIFADPRLTKRPQPPTVSGKIHNTTTVIKGKAKAKTTVQVKVGSKVIGKTTASSKGTYSVKIPKQKIGTQLNLIAIDSAKGTSLSTNVKVESKIIGRVWVAKHGKTVYKYDKKGKRVGKVKFGIKYNVYKKTSTRYYLKDGSYIKDTISTRYK</sequence>